<reference evidence="1" key="1">
    <citation type="submission" date="2018-05" db="EMBL/GenBank/DDBJ databases">
        <authorList>
            <person name="Lanie J.A."/>
            <person name="Ng W.-L."/>
            <person name="Kazmierczak K.M."/>
            <person name="Andrzejewski T.M."/>
            <person name="Davidsen T.M."/>
            <person name="Wayne K.J."/>
            <person name="Tettelin H."/>
            <person name="Glass J.I."/>
            <person name="Rusch D."/>
            <person name="Podicherti R."/>
            <person name="Tsui H.-C.T."/>
            <person name="Winkler M.E."/>
        </authorList>
    </citation>
    <scope>NUCLEOTIDE SEQUENCE</scope>
</reference>
<dbReference type="PANTHER" id="PTHR40690">
    <property type="entry name" value="GLL3100 PROTEIN"/>
    <property type="match status" value="1"/>
</dbReference>
<protein>
    <submittedName>
        <fullName evidence="1">Uncharacterized protein</fullName>
    </submittedName>
</protein>
<gene>
    <name evidence="1" type="ORF">METZ01_LOCUS360794</name>
</gene>
<dbReference type="AlphaFoldDB" id="A0A382SDA4"/>
<accession>A0A382SDA4</accession>
<evidence type="ECO:0000313" key="1">
    <source>
        <dbReference type="EMBL" id="SVD07940.1"/>
    </source>
</evidence>
<proteinExistence type="predicted"/>
<name>A0A382SDA4_9ZZZZ</name>
<dbReference type="Gene3D" id="3.40.50.720">
    <property type="entry name" value="NAD(P)-binding Rossmann-like Domain"/>
    <property type="match status" value="1"/>
</dbReference>
<dbReference type="InterPro" id="IPR011669">
    <property type="entry name" value="DgcN-like"/>
</dbReference>
<organism evidence="1">
    <name type="scientific">marine metagenome</name>
    <dbReference type="NCBI Taxonomy" id="408172"/>
    <lineage>
        <taxon>unclassified sequences</taxon>
        <taxon>metagenomes</taxon>
        <taxon>ecological metagenomes</taxon>
    </lineage>
</organism>
<dbReference type="EMBL" id="UINC01128284">
    <property type="protein sequence ID" value="SVD07940.1"/>
    <property type="molecule type" value="Genomic_DNA"/>
</dbReference>
<dbReference type="PANTHER" id="PTHR40690:SF1">
    <property type="entry name" value="DUF1611 DOMAIN-CONTAINING PROTEIN"/>
    <property type="match status" value="1"/>
</dbReference>
<feature type="non-terminal residue" evidence="1">
    <location>
        <position position="79"/>
    </location>
</feature>
<sequence length="79" mass="8622">MQNAIVFTHNLLAENFAKTAHGLLRGTERYNVLAVIDSIHYGKDAGEVLDGNKIDVPVYKSIAEFIDASDVQVECCIVG</sequence>
<dbReference type="SUPFAM" id="SSF52540">
    <property type="entry name" value="P-loop containing nucleoside triphosphate hydrolases"/>
    <property type="match status" value="1"/>
</dbReference>
<dbReference type="InterPro" id="IPR027417">
    <property type="entry name" value="P-loop_NTPase"/>
</dbReference>